<evidence type="ECO:0000313" key="2">
    <source>
        <dbReference type="Proteomes" id="UP000267017"/>
    </source>
</evidence>
<evidence type="ECO:0000313" key="1">
    <source>
        <dbReference type="EMBL" id="RRJ54730.1"/>
    </source>
</evidence>
<sequence>MGKPRPIELHVNSKGVKKHQKLQELIHDEEKYLFLPIDGRRKTDLYNKGLLDGRKEAIPLYKSYSECSELHAAVIAIPRETISSFFTPKGVFIGVIQLDRTFLIDTREANRFIQDFCNECEYVGTPQCFKELDYDCAEEDRDKYRDTPYLMRQQEIRKARRKRTPFPV</sequence>
<gene>
    <name evidence="1" type="ORF">EHV15_34600</name>
</gene>
<keyword evidence="2" id="KW-1185">Reference proteome</keyword>
<name>A0A3P3T9Q7_9BACL</name>
<reference evidence="1 2" key="1">
    <citation type="submission" date="2018-11" db="EMBL/GenBank/DDBJ databases">
        <title>Genome sequencing of Paenibacillus sp. KCOM 3021 (= ChDC PVNT-B20).</title>
        <authorList>
            <person name="Kook J.-K."/>
            <person name="Park S.-N."/>
            <person name="Lim Y.K."/>
        </authorList>
    </citation>
    <scope>NUCLEOTIDE SEQUENCE [LARGE SCALE GENOMIC DNA]</scope>
    <source>
        <strain evidence="1 2">KCOM 3021</strain>
    </source>
</reference>
<proteinExistence type="predicted"/>
<dbReference type="RefSeq" id="WP_128635816.1">
    <property type="nucleotide sequence ID" value="NZ_RRCN01000002.1"/>
</dbReference>
<comment type="caution">
    <text evidence="1">The sequence shown here is derived from an EMBL/GenBank/DDBJ whole genome shotgun (WGS) entry which is preliminary data.</text>
</comment>
<organism evidence="1 2">
    <name type="scientific">Paenibacillus oralis</name>
    <dbReference type="NCBI Taxonomy" id="2490856"/>
    <lineage>
        <taxon>Bacteria</taxon>
        <taxon>Bacillati</taxon>
        <taxon>Bacillota</taxon>
        <taxon>Bacilli</taxon>
        <taxon>Bacillales</taxon>
        <taxon>Paenibacillaceae</taxon>
        <taxon>Paenibacillus</taxon>
    </lineage>
</organism>
<dbReference type="EMBL" id="RRCN01000002">
    <property type="protein sequence ID" value="RRJ54730.1"/>
    <property type="molecule type" value="Genomic_DNA"/>
</dbReference>
<dbReference type="OrthoDB" id="2665055at2"/>
<dbReference type="Proteomes" id="UP000267017">
    <property type="component" value="Unassembled WGS sequence"/>
</dbReference>
<dbReference type="AlphaFoldDB" id="A0A3P3T9Q7"/>
<protein>
    <submittedName>
        <fullName evidence="1">Uncharacterized protein</fullName>
    </submittedName>
</protein>
<accession>A0A3P3T9Q7</accession>